<dbReference type="Proteomes" id="UP000271974">
    <property type="component" value="Unassembled WGS sequence"/>
</dbReference>
<evidence type="ECO:0000256" key="2">
    <source>
        <dbReference type="ARBA" id="ARBA00022525"/>
    </source>
</evidence>
<evidence type="ECO:0000256" key="4">
    <source>
        <dbReference type="SAM" id="SignalP"/>
    </source>
</evidence>
<dbReference type="InterPro" id="IPR008983">
    <property type="entry name" value="Tumour_necrosis_fac-like_dom"/>
</dbReference>
<organism evidence="6 7">
    <name type="scientific">Elysia chlorotica</name>
    <name type="common">Eastern emerald elysia</name>
    <name type="synonym">Sea slug</name>
    <dbReference type="NCBI Taxonomy" id="188477"/>
    <lineage>
        <taxon>Eukaryota</taxon>
        <taxon>Metazoa</taxon>
        <taxon>Spiralia</taxon>
        <taxon>Lophotrochozoa</taxon>
        <taxon>Mollusca</taxon>
        <taxon>Gastropoda</taxon>
        <taxon>Heterobranchia</taxon>
        <taxon>Euthyneura</taxon>
        <taxon>Panpulmonata</taxon>
        <taxon>Sacoglossa</taxon>
        <taxon>Placobranchoidea</taxon>
        <taxon>Plakobranchidae</taxon>
        <taxon>Elysia</taxon>
    </lineage>
</organism>
<dbReference type="SMART" id="SM00110">
    <property type="entry name" value="C1Q"/>
    <property type="match status" value="1"/>
</dbReference>
<dbReference type="STRING" id="188477.A0A433U6D3"/>
<dbReference type="Pfam" id="PF00386">
    <property type="entry name" value="C1q"/>
    <property type="match status" value="1"/>
</dbReference>
<evidence type="ECO:0000313" key="6">
    <source>
        <dbReference type="EMBL" id="RUS89383.1"/>
    </source>
</evidence>
<dbReference type="AlphaFoldDB" id="A0A433U6D3"/>
<name>A0A433U6D3_ELYCH</name>
<dbReference type="OrthoDB" id="6368610at2759"/>
<comment type="caution">
    <text evidence="6">The sequence shown here is derived from an EMBL/GenBank/DDBJ whole genome shotgun (WGS) entry which is preliminary data.</text>
</comment>
<dbReference type="GO" id="GO:0005576">
    <property type="term" value="C:extracellular region"/>
    <property type="evidence" value="ECO:0007669"/>
    <property type="project" value="UniProtKB-SubCell"/>
</dbReference>
<keyword evidence="4" id="KW-0732">Signal</keyword>
<dbReference type="InterPro" id="IPR001073">
    <property type="entry name" value="C1q_dom"/>
</dbReference>
<dbReference type="PANTHER" id="PTHR15427">
    <property type="entry name" value="EMILIN ELASTIN MICROFIBRIL INTERFACE-LOCATED PROTEIN ELASTIN MICROFIBRIL INTERFACER"/>
    <property type="match status" value="1"/>
</dbReference>
<protein>
    <recommendedName>
        <fullName evidence="5">C1q domain-containing protein</fullName>
    </recommendedName>
</protein>
<dbReference type="InterPro" id="IPR050392">
    <property type="entry name" value="Collagen/C1q_domain"/>
</dbReference>
<feature type="signal peptide" evidence="4">
    <location>
        <begin position="1"/>
        <end position="23"/>
    </location>
</feature>
<dbReference type="EMBL" id="RQTK01000058">
    <property type="protein sequence ID" value="RUS89383.1"/>
    <property type="molecule type" value="Genomic_DNA"/>
</dbReference>
<dbReference type="Gene3D" id="2.60.120.40">
    <property type="match status" value="1"/>
</dbReference>
<gene>
    <name evidence="6" type="ORF">EGW08_002903</name>
</gene>
<proteinExistence type="predicted"/>
<accession>A0A433U6D3</accession>
<evidence type="ECO:0000313" key="7">
    <source>
        <dbReference type="Proteomes" id="UP000271974"/>
    </source>
</evidence>
<dbReference type="PANTHER" id="PTHR15427:SF50">
    <property type="entry name" value="COMPLEMENT C1Q TUMOR NECROSIS FACTOR-RELATED PROTEIN 2-LIKE"/>
    <property type="match status" value="1"/>
</dbReference>
<evidence type="ECO:0000256" key="1">
    <source>
        <dbReference type="ARBA" id="ARBA00004613"/>
    </source>
</evidence>
<sequence length="206" mass="22207">MVRVCIEILLVANLVLVLQGTSAERIRSNRQDAKSGANNEGDVYVLDNLPHDQTRDITDNSHHDNGDVSGGDKTSSGQSVTFSAKLSYNRELKPLDTIVFDTVISNIGGGYDADTGKFTAPRDGTYMFYSTILSGYNTKVETAIILNDKEVARIYSGAHDAHGSGSNTVALALKTGDAIWVRLLYQGGNHVHGYYSTFTGTLLADA</sequence>
<feature type="domain" description="C1q" evidence="5">
    <location>
        <begin position="75"/>
        <end position="206"/>
    </location>
</feature>
<feature type="chain" id="PRO_5019562149" description="C1q domain-containing protein" evidence="4">
    <location>
        <begin position="24"/>
        <end position="206"/>
    </location>
</feature>
<feature type="region of interest" description="Disordered" evidence="3">
    <location>
        <begin position="53"/>
        <end position="78"/>
    </location>
</feature>
<keyword evidence="7" id="KW-1185">Reference proteome</keyword>
<dbReference type="PROSITE" id="PS50871">
    <property type="entry name" value="C1Q"/>
    <property type="match status" value="1"/>
</dbReference>
<comment type="subcellular location">
    <subcellularLocation>
        <location evidence="1">Secreted</location>
    </subcellularLocation>
</comment>
<reference evidence="6 7" key="1">
    <citation type="submission" date="2019-01" db="EMBL/GenBank/DDBJ databases">
        <title>A draft genome assembly of the solar-powered sea slug Elysia chlorotica.</title>
        <authorList>
            <person name="Cai H."/>
            <person name="Li Q."/>
            <person name="Fang X."/>
            <person name="Li J."/>
            <person name="Curtis N.E."/>
            <person name="Altenburger A."/>
            <person name="Shibata T."/>
            <person name="Feng M."/>
            <person name="Maeda T."/>
            <person name="Schwartz J.A."/>
            <person name="Shigenobu S."/>
            <person name="Lundholm N."/>
            <person name="Nishiyama T."/>
            <person name="Yang H."/>
            <person name="Hasebe M."/>
            <person name="Li S."/>
            <person name="Pierce S.K."/>
            <person name="Wang J."/>
        </authorList>
    </citation>
    <scope>NUCLEOTIDE SEQUENCE [LARGE SCALE GENOMIC DNA]</scope>
    <source>
        <strain evidence="6">EC2010</strain>
        <tissue evidence="6">Whole organism of an adult</tissue>
    </source>
</reference>
<dbReference type="SUPFAM" id="SSF49842">
    <property type="entry name" value="TNF-like"/>
    <property type="match status" value="1"/>
</dbReference>
<dbReference type="PRINTS" id="PR00007">
    <property type="entry name" value="COMPLEMNTC1Q"/>
</dbReference>
<evidence type="ECO:0000259" key="5">
    <source>
        <dbReference type="PROSITE" id="PS50871"/>
    </source>
</evidence>
<keyword evidence="2" id="KW-0964">Secreted</keyword>
<feature type="compositionally biased region" description="Basic and acidic residues" evidence="3">
    <location>
        <begin position="53"/>
        <end position="66"/>
    </location>
</feature>
<evidence type="ECO:0000256" key="3">
    <source>
        <dbReference type="SAM" id="MobiDB-lite"/>
    </source>
</evidence>